<dbReference type="SMART" id="SM01134">
    <property type="entry name" value="DeoRC"/>
    <property type="match status" value="1"/>
</dbReference>
<keyword evidence="1" id="KW-0805">Transcription regulation</keyword>
<dbReference type="InterPro" id="IPR050313">
    <property type="entry name" value="Carb_Metab_HTH_regulators"/>
</dbReference>
<dbReference type="Pfam" id="PF00455">
    <property type="entry name" value="DeoRC"/>
    <property type="match status" value="1"/>
</dbReference>
<name>A0ABZ0GKH3_9GAMM</name>
<dbReference type="PRINTS" id="PR00037">
    <property type="entry name" value="HTHLACR"/>
</dbReference>
<dbReference type="Pfam" id="PF08220">
    <property type="entry name" value="HTH_DeoR"/>
    <property type="match status" value="1"/>
</dbReference>
<keyword evidence="6" id="KW-1185">Reference proteome</keyword>
<dbReference type="InterPro" id="IPR001034">
    <property type="entry name" value="DeoR_HTH"/>
</dbReference>
<gene>
    <name evidence="5" type="primary">agaR</name>
    <name evidence="5" type="ORF">RI844_12935</name>
</gene>
<organism evidence="5 6">
    <name type="scientific">Thalassotalea fonticola</name>
    <dbReference type="NCBI Taxonomy" id="3065649"/>
    <lineage>
        <taxon>Bacteria</taxon>
        <taxon>Pseudomonadati</taxon>
        <taxon>Pseudomonadota</taxon>
        <taxon>Gammaproteobacteria</taxon>
        <taxon>Alteromonadales</taxon>
        <taxon>Colwelliaceae</taxon>
        <taxon>Thalassotalea</taxon>
    </lineage>
</organism>
<dbReference type="RefSeq" id="WP_348395087.1">
    <property type="nucleotide sequence ID" value="NZ_CP136600.1"/>
</dbReference>
<dbReference type="Proteomes" id="UP001301442">
    <property type="component" value="Chromosome"/>
</dbReference>
<dbReference type="InterPro" id="IPR014036">
    <property type="entry name" value="DeoR-like_C"/>
</dbReference>
<evidence type="ECO:0000313" key="6">
    <source>
        <dbReference type="Proteomes" id="UP001301442"/>
    </source>
</evidence>
<dbReference type="PANTHER" id="PTHR30363">
    <property type="entry name" value="HTH-TYPE TRANSCRIPTIONAL REGULATOR SRLR-RELATED"/>
    <property type="match status" value="1"/>
</dbReference>
<keyword evidence="3" id="KW-0804">Transcription</keyword>
<keyword evidence="2" id="KW-0238">DNA-binding</keyword>
<dbReference type="SUPFAM" id="SSF100950">
    <property type="entry name" value="NagB/RpiA/CoA transferase-like"/>
    <property type="match status" value="1"/>
</dbReference>
<accession>A0ABZ0GKH3</accession>
<protein>
    <submittedName>
        <fullName evidence="5">Transcriptional repressor AgaR</fullName>
    </submittedName>
</protein>
<dbReference type="NCBIfam" id="NF040755">
    <property type="entry name" value="AgaR"/>
    <property type="match status" value="1"/>
</dbReference>
<evidence type="ECO:0000256" key="1">
    <source>
        <dbReference type="ARBA" id="ARBA00023015"/>
    </source>
</evidence>
<dbReference type="PROSITE" id="PS51000">
    <property type="entry name" value="HTH_DEOR_2"/>
    <property type="match status" value="1"/>
</dbReference>
<evidence type="ECO:0000313" key="5">
    <source>
        <dbReference type="EMBL" id="WOH36273.1"/>
    </source>
</evidence>
<evidence type="ECO:0000256" key="2">
    <source>
        <dbReference type="ARBA" id="ARBA00023125"/>
    </source>
</evidence>
<evidence type="ECO:0000259" key="4">
    <source>
        <dbReference type="PROSITE" id="PS51000"/>
    </source>
</evidence>
<dbReference type="Gene3D" id="1.10.10.10">
    <property type="entry name" value="Winged helix-like DNA-binding domain superfamily/Winged helix DNA-binding domain"/>
    <property type="match status" value="1"/>
</dbReference>
<dbReference type="PANTHER" id="PTHR30363:SF44">
    <property type="entry name" value="AGA OPERON TRANSCRIPTIONAL REPRESSOR-RELATED"/>
    <property type="match status" value="1"/>
</dbReference>
<dbReference type="InterPro" id="IPR037171">
    <property type="entry name" value="NagB/RpiA_transferase-like"/>
</dbReference>
<dbReference type="InterPro" id="IPR018356">
    <property type="entry name" value="Tscrpt_reg_HTH_DeoR_CS"/>
</dbReference>
<dbReference type="SMART" id="SM00420">
    <property type="entry name" value="HTH_DEOR"/>
    <property type="match status" value="1"/>
</dbReference>
<dbReference type="InterPro" id="IPR036388">
    <property type="entry name" value="WH-like_DNA-bd_sf"/>
</dbReference>
<proteinExistence type="predicted"/>
<feature type="domain" description="HTH deoR-type" evidence="4">
    <location>
        <begin position="4"/>
        <end position="59"/>
    </location>
</feature>
<dbReference type="PROSITE" id="PS00894">
    <property type="entry name" value="HTH_DEOR_1"/>
    <property type="match status" value="1"/>
</dbReference>
<dbReference type="Gene3D" id="3.40.50.1360">
    <property type="match status" value="1"/>
</dbReference>
<dbReference type="SUPFAM" id="SSF46785">
    <property type="entry name" value="Winged helix' DNA-binding domain"/>
    <property type="match status" value="1"/>
</dbReference>
<evidence type="ECO:0000256" key="3">
    <source>
        <dbReference type="ARBA" id="ARBA00023163"/>
    </source>
</evidence>
<dbReference type="InterPro" id="IPR036390">
    <property type="entry name" value="WH_DNA-bd_sf"/>
</dbReference>
<dbReference type="InterPro" id="IPR047779">
    <property type="entry name" value="AgaR-like"/>
</dbReference>
<sequence>MLTTIERHSEIIQQINKTGKVSVEALASEYAVSTVTIRNDLNQLDKKSLLVRSRGGAISSSRITKELSFKQKHIQNHKVKKLLAKETVKLINNGDSIILDSGTTTEEVALCLHQHQQLKVMTNGLNVAAKLAQHDGIEVMVTGGTLRQKSQSFFDSQARDSLRHYHFDKIILAVDGFDLQAGITTHFAQEASLNRLMCEKSAEIIVVTDSSKFDKRSCHVVQNIDKINTVITDKGIPAEYIKAFAIAGVELIMVD</sequence>
<dbReference type="EMBL" id="CP136600">
    <property type="protein sequence ID" value="WOH36273.1"/>
    <property type="molecule type" value="Genomic_DNA"/>
</dbReference>
<reference evidence="5 6" key="1">
    <citation type="submission" date="2023-09" db="EMBL/GenBank/DDBJ databases">
        <authorList>
            <person name="Qi X."/>
        </authorList>
    </citation>
    <scope>NUCLEOTIDE SEQUENCE [LARGE SCALE GENOMIC DNA]</scope>
    <source>
        <strain evidence="5 6">S1-1</strain>
    </source>
</reference>